<gene>
    <name evidence="1" type="ORF">GGP41_007088</name>
</gene>
<name>A0A8H5ZQ25_COCSA</name>
<dbReference type="Proteomes" id="UP000624244">
    <property type="component" value="Unassembled WGS sequence"/>
</dbReference>
<comment type="caution">
    <text evidence="1">The sequence shown here is derived from an EMBL/GenBank/DDBJ whole genome shotgun (WGS) entry which is preliminary data.</text>
</comment>
<evidence type="ECO:0008006" key="3">
    <source>
        <dbReference type="Google" id="ProtNLM"/>
    </source>
</evidence>
<accession>A0A8H5ZQ25</accession>
<organism evidence="1 2">
    <name type="scientific">Cochliobolus sativus</name>
    <name type="common">Common root rot and spot blotch fungus</name>
    <name type="synonym">Bipolaris sorokiniana</name>
    <dbReference type="NCBI Taxonomy" id="45130"/>
    <lineage>
        <taxon>Eukaryota</taxon>
        <taxon>Fungi</taxon>
        <taxon>Dikarya</taxon>
        <taxon>Ascomycota</taxon>
        <taxon>Pezizomycotina</taxon>
        <taxon>Dothideomycetes</taxon>
        <taxon>Pleosporomycetidae</taxon>
        <taxon>Pleosporales</taxon>
        <taxon>Pleosporineae</taxon>
        <taxon>Pleosporaceae</taxon>
        <taxon>Bipolaris</taxon>
    </lineage>
</organism>
<reference evidence="1" key="1">
    <citation type="submission" date="2019-11" db="EMBL/GenBank/DDBJ databases">
        <title>Bipolaris sorokiniana Genome sequencing.</title>
        <authorList>
            <person name="Wang H."/>
        </authorList>
    </citation>
    <scope>NUCLEOTIDE SEQUENCE</scope>
</reference>
<proteinExistence type="predicted"/>
<sequence length="147" mass="15963">MAEVLRLGLTRLRGVEHGDNQISLNIVFVHGLRGHPRGTWETAKAAAAASANHGSSDTIKRSRGLKSWFQRRASRSVATSTEQVQIPISSPTSSAPALALAPSTVFWSEEYLAVDIPQARKPLAFVVHSLGVIVLKDVITNSLIEKW</sequence>
<evidence type="ECO:0000313" key="1">
    <source>
        <dbReference type="EMBL" id="KAF5854351.1"/>
    </source>
</evidence>
<dbReference type="EMBL" id="WNKQ01000001">
    <property type="protein sequence ID" value="KAF5854351.1"/>
    <property type="molecule type" value="Genomic_DNA"/>
</dbReference>
<dbReference type="AlphaFoldDB" id="A0A8H5ZQ25"/>
<protein>
    <recommendedName>
        <fullName evidence="3">DUF676 domain-containing protein</fullName>
    </recommendedName>
</protein>
<evidence type="ECO:0000313" key="2">
    <source>
        <dbReference type="Proteomes" id="UP000624244"/>
    </source>
</evidence>